<protein>
    <recommendedName>
        <fullName evidence="11">Na(+)/H(+) antiporter NhaA</fullName>
    </recommendedName>
    <alternativeName>
        <fullName evidence="11">Sodium/proton antiporter NhaA</fullName>
    </alternativeName>
</protein>
<comment type="similarity">
    <text evidence="11">Belongs to the NhaA Na(+)/H(+) (TC 2.A.33) antiporter family.</text>
</comment>
<keyword evidence="6 11" id="KW-1133">Transmembrane helix</keyword>
<comment type="function">
    <text evidence="11">Na(+)/H(+) antiporter that extrudes sodium in exchange for external protons.</text>
</comment>
<keyword evidence="2 11" id="KW-0813">Transport</keyword>
<evidence type="ECO:0000256" key="7">
    <source>
        <dbReference type="ARBA" id="ARBA00023053"/>
    </source>
</evidence>
<evidence type="ECO:0000256" key="5">
    <source>
        <dbReference type="ARBA" id="ARBA00022692"/>
    </source>
</evidence>
<dbReference type="NCBIfam" id="TIGR00773">
    <property type="entry name" value="NhaA"/>
    <property type="match status" value="1"/>
</dbReference>
<evidence type="ECO:0000313" key="14">
    <source>
        <dbReference type="Proteomes" id="UP000285376"/>
    </source>
</evidence>
<name>A0A417Z2U7_9MICO</name>
<proteinExistence type="inferred from homology"/>
<evidence type="ECO:0000256" key="11">
    <source>
        <dbReference type="HAMAP-Rule" id="MF_01844"/>
    </source>
</evidence>
<comment type="catalytic activity">
    <reaction evidence="11">
        <text>Na(+)(in) + 2 H(+)(out) = Na(+)(out) + 2 H(+)(in)</text>
        <dbReference type="Rhea" id="RHEA:29251"/>
        <dbReference type="ChEBI" id="CHEBI:15378"/>
        <dbReference type="ChEBI" id="CHEBI:29101"/>
    </reaction>
</comment>
<evidence type="ECO:0000256" key="3">
    <source>
        <dbReference type="ARBA" id="ARBA00022449"/>
    </source>
</evidence>
<keyword evidence="3 11" id="KW-0050">Antiport</keyword>
<feature type="transmembrane region" description="Helical" evidence="11">
    <location>
        <begin position="202"/>
        <end position="222"/>
    </location>
</feature>
<evidence type="ECO:0000313" key="13">
    <source>
        <dbReference type="EMBL" id="RHW44416.1"/>
    </source>
</evidence>
<evidence type="ECO:0000256" key="12">
    <source>
        <dbReference type="SAM" id="MobiDB-lite"/>
    </source>
</evidence>
<dbReference type="PANTHER" id="PTHR30341:SF0">
    <property type="entry name" value="NA(+)_H(+) ANTIPORTER NHAA"/>
    <property type="match status" value="1"/>
</dbReference>
<dbReference type="Gene3D" id="1.20.1530.10">
    <property type="entry name" value="Na+/H+ antiporter like domain"/>
    <property type="match status" value="1"/>
</dbReference>
<feature type="region of interest" description="Disordered" evidence="12">
    <location>
        <begin position="438"/>
        <end position="458"/>
    </location>
</feature>
<feature type="compositionally biased region" description="Acidic residues" evidence="12">
    <location>
        <begin position="438"/>
        <end position="447"/>
    </location>
</feature>
<sequence length="458" mass="48492">MAKRHKNSLPPMKDEQPSFEEFKEAAHVAPVAVAGRLTRRLFTRGTWPEAQRVKELLRTETIGGLILLAAAVAAIVWANSPWRDGYEALRDAHIGPDSLGLNMSVAHWAADGLLAVFFLVVGLELKHEFVAGDLRNPAAAAVPVIAAVCGVATPALVYVAINAAAGGEGLKGWAIPAATDIAFALAVLAVIGSHLPTALRSFLLTLAVVDDLIAITIIAIFYSKGFSLGWLLASIAVVAVFGFLTQRGIKHWAILAPLAIVAWVFMYKSGVHATIAGVLLGLVVPVKGKHALAHRIEHRLRPYSAGFAVPVFAFFSAGVTVVGTSITETLADAVTLGVIAGLVLGKVVGIFGSTFLISKFTKAKLDENLSWADVFGLSLLGGIGFTVSLLIGELAFGTGSVKDDHVKVGVLLGSLLSALLASIVLGRRNRIYRRIEEEETRDADQDGVPDVYQRPEPA</sequence>
<organism evidence="13 14">
    <name type="scientific">Dermacoccus abyssi</name>
    <dbReference type="NCBI Taxonomy" id="322596"/>
    <lineage>
        <taxon>Bacteria</taxon>
        <taxon>Bacillati</taxon>
        <taxon>Actinomycetota</taxon>
        <taxon>Actinomycetes</taxon>
        <taxon>Micrococcales</taxon>
        <taxon>Dermacoccaceae</taxon>
        <taxon>Dermacoccus</taxon>
    </lineage>
</organism>
<dbReference type="RefSeq" id="WP_118914522.1">
    <property type="nucleotide sequence ID" value="NZ_CBCRVH010000017.1"/>
</dbReference>
<dbReference type="Proteomes" id="UP000285376">
    <property type="component" value="Unassembled WGS sequence"/>
</dbReference>
<feature type="transmembrane region" description="Helical" evidence="11">
    <location>
        <begin position="228"/>
        <end position="244"/>
    </location>
</feature>
<keyword evidence="5 11" id="KW-0812">Transmembrane</keyword>
<evidence type="ECO:0000256" key="10">
    <source>
        <dbReference type="ARBA" id="ARBA00023201"/>
    </source>
</evidence>
<dbReference type="PANTHER" id="PTHR30341">
    <property type="entry name" value="SODIUM ION/PROTON ANTIPORTER NHAA-RELATED"/>
    <property type="match status" value="1"/>
</dbReference>
<evidence type="ECO:0000256" key="4">
    <source>
        <dbReference type="ARBA" id="ARBA00022475"/>
    </source>
</evidence>
<dbReference type="AlphaFoldDB" id="A0A417Z2U7"/>
<feature type="transmembrane region" description="Helical" evidence="11">
    <location>
        <begin position="408"/>
        <end position="426"/>
    </location>
</feature>
<comment type="caution">
    <text evidence="13">The sequence shown here is derived from an EMBL/GenBank/DDBJ whole genome shotgun (WGS) entry which is preliminary data.</text>
</comment>
<dbReference type="InterPro" id="IPR023171">
    <property type="entry name" value="Na/H_antiporter_dom_sf"/>
</dbReference>
<accession>A0A417Z2U7</accession>
<feature type="transmembrane region" description="Helical" evidence="11">
    <location>
        <begin position="333"/>
        <end position="357"/>
    </location>
</feature>
<keyword evidence="7 11" id="KW-0915">Sodium</keyword>
<keyword evidence="10 11" id="KW-0739">Sodium transport</keyword>
<evidence type="ECO:0000256" key="6">
    <source>
        <dbReference type="ARBA" id="ARBA00022989"/>
    </source>
</evidence>
<keyword evidence="8 11" id="KW-0406">Ion transport</keyword>
<keyword evidence="4 11" id="KW-1003">Cell membrane</keyword>
<feature type="transmembrane region" description="Helical" evidence="11">
    <location>
        <begin position="304"/>
        <end position="327"/>
    </location>
</feature>
<dbReference type="HAMAP" id="MF_01844">
    <property type="entry name" value="NhaA"/>
    <property type="match status" value="1"/>
</dbReference>
<evidence type="ECO:0000256" key="1">
    <source>
        <dbReference type="ARBA" id="ARBA00004429"/>
    </source>
</evidence>
<evidence type="ECO:0000256" key="8">
    <source>
        <dbReference type="ARBA" id="ARBA00023065"/>
    </source>
</evidence>
<evidence type="ECO:0000256" key="9">
    <source>
        <dbReference type="ARBA" id="ARBA00023136"/>
    </source>
</evidence>
<feature type="transmembrane region" description="Helical" evidence="11">
    <location>
        <begin position="62"/>
        <end position="80"/>
    </location>
</feature>
<keyword evidence="9 11" id="KW-0472">Membrane</keyword>
<dbReference type="GO" id="GO:0005886">
    <property type="term" value="C:plasma membrane"/>
    <property type="evidence" value="ECO:0007669"/>
    <property type="project" value="UniProtKB-SubCell"/>
</dbReference>
<dbReference type="InterPro" id="IPR004670">
    <property type="entry name" value="NhaA"/>
</dbReference>
<dbReference type="GO" id="GO:0015385">
    <property type="term" value="F:sodium:proton antiporter activity"/>
    <property type="evidence" value="ECO:0007669"/>
    <property type="project" value="UniProtKB-UniRule"/>
</dbReference>
<feature type="transmembrane region" description="Helical" evidence="11">
    <location>
        <begin position="137"/>
        <end position="161"/>
    </location>
</feature>
<feature type="transmembrane region" description="Helical" evidence="11">
    <location>
        <begin position="173"/>
        <end position="195"/>
    </location>
</feature>
<dbReference type="EMBL" id="QWLM01000017">
    <property type="protein sequence ID" value="RHW44416.1"/>
    <property type="molecule type" value="Genomic_DNA"/>
</dbReference>
<comment type="subcellular location">
    <subcellularLocation>
        <location evidence="1">Cell inner membrane</location>
        <topology evidence="1">Multi-pass membrane protein</topology>
    </subcellularLocation>
    <subcellularLocation>
        <location evidence="11">Cell membrane</location>
        <topology evidence="11">Multi-pass membrane protein</topology>
    </subcellularLocation>
</comment>
<feature type="transmembrane region" description="Helical" evidence="11">
    <location>
        <begin position="369"/>
        <end position="396"/>
    </location>
</feature>
<dbReference type="Pfam" id="PF06965">
    <property type="entry name" value="Na_H_antiport_1"/>
    <property type="match status" value="1"/>
</dbReference>
<dbReference type="GO" id="GO:0006885">
    <property type="term" value="P:regulation of pH"/>
    <property type="evidence" value="ECO:0007669"/>
    <property type="project" value="UniProtKB-UniRule"/>
</dbReference>
<evidence type="ECO:0000256" key="2">
    <source>
        <dbReference type="ARBA" id="ARBA00022448"/>
    </source>
</evidence>
<reference evidence="13 14" key="1">
    <citation type="submission" date="2018-08" db="EMBL/GenBank/DDBJ databases">
        <title>Whole genome sequence analysis of Dermacoccus abyssi bacteria isolated from Deep Mariana trench Micromonospora spp reveals genes involved in the environmental adaptation and production of secondary metabolites.</title>
        <authorList>
            <person name="Abdel-Mageed W.M."/>
            <person name="Lehri B."/>
            <person name="Nouioui I."/>
            <person name="Goodfellow I."/>
            <person name="Jaspars M."/>
            <person name="Karlyshev A."/>
        </authorList>
    </citation>
    <scope>NUCLEOTIDE SEQUENCE [LARGE SCALE GENOMIC DNA]</scope>
    <source>
        <strain evidence="13 14">MT1.1</strain>
    </source>
</reference>
<gene>
    <name evidence="11 13" type="primary">nhaA</name>
    <name evidence="13" type="ORF">D1832_12725</name>
</gene>